<evidence type="ECO:0000313" key="3">
    <source>
        <dbReference type="Proteomes" id="UP001565474"/>
    </source>
</evidence>
<dbReference type="EMBL" id="JBGBZN010000001">
    <property type="protein sequence ID" value="MEY9467863.1"/>
    <property type="molecule type" value="Genomic_DNA"/>
</dbReference>
<accession>A0ABV4G7I9</accession>
<evidence type="ECO:0000256" key="1">
    <source>
        <dbReference type="SAM" id="MobiDB-lite"/>
    </source>
</evidence>
<dbReference type="RefSeq" id="WP_244431524.1">
    <property type="nucleotide sequence ID" value="NZ_JBGBYH010000001.1"/>
</dbReference>
<feature type="region of interest" description="Disordered" evidence="1">
    <location>
        <begin position="208"/>
        <end position="227"/>
    </location>
</feature>
<reference evidence="2 3" key="1">
    <citation type="submission" date="2024-07" db="EMBL/GenBank/DDBJ databases">
        <title>Genomic Encyclopedia of Type Strains, Phase V (KMG-V): Genome sequencing to study the core and pangenomes of soil and plant-associated prokaryotes.</title>
        <authorList>
            <person name="Whitman W."/>
        </authorList>
    </citation>
    <scope>NUCLEOTIDE SEQUENCE [LARGE SCALE GENOMIC DNA]</scope>
    <source>
        <strain evidence="2 3">USDA 222</strain>
    </source>
</reference>
<gene>
    <name evidence="2" type="ORF">ABH992_000262</name>
</gene>
<name>A0ABV4G7I9_9BRAD</name>
<dbReference type="Proteomes" id="UP001565474">
    <property type="component" value="Unassembled WGS sequence"/>
</dbReference>
<proteinExistence type="predicted"/>
<comment type="caution">
    <text evidence="2">The sequence shown here is derived from an EMBL/GenBank/DDBJ whole genome shotgun (WGS) entry which is preliminary data.</text>
</comment>
<organism evidence="2 3">
    <name type="scientific">Bradyrhizobium yuanmingense</name>
    <dbReference type="NCBI Taxonomy" id="108015"/>
    <lineage>
        <taxon>Bacteria</taxon>
        <taxon>Pseudomonadati</taxon>
        <taxon>Pseudomonadota</taxon>
        <taxon>Alphaproteobacteria</taxon>
        <taxon>Hyphomicrobiales</taxon>
        <taxon>Nitrobacteraceae</taxon>
        <taxon>Bradyrhizobium</taxon>
    </lineage>
</organism>
<protein>
    <recommendedName>
        <fullName evidence="4">Nodulate formation efficiency C protein</fullName>
    </recommendedName>
</protein>
<keyword evidence="3" id="KW-1185">Reference proteome</keyword>
<evidence type="ECO:0008006" key="4">
    <source>
        <dbReference type="Google" id="ProtNLM"/>
    </source>
</evidence>
<evidence type="ECO:0000313" key="2">
    <source>
        <dbReference type="EMBL" id="MEY9467863.1"/>
    </source>
</evidence>
<sequence>MELGLLLVGLAEAVTSDSVRADDNPLVDKVKSTWRAHDGETVEQIISKVAKVVHFVPRTWGVSGGIDQSEYVFLSWTRHRDNRSLEEYVIAWKVTPDGTIKIASTYAKPMELGWRAFALSLIAGEVTDGEKDVNLRFLHDQANFNFVTTAQGKLGNLLGHGRCTIVEPVFVDYFPKVDENQTTKGDLWRVLLWRTAIFRGPVILPARGSSPSRNARDKSGNRNPSCQAYRDISLGLMV</sequence>